<dbReference type="UniPathway" id="UPA00070">
    <property type="reaction ID" value="UER00117"/>
</dbReference>
<dbReference type="InterPro" id="IPR011059">
    <property type="entry name" value="Metal-dep_hydrolase_composite"/>
</dbReference>
<dbReference type="CDD" id="cd01317">
    <property type="entry name" value="DHOase_IIa"/>
    <property type="match status" value="1"/>
</dbReference>
<evidence type="ECO:0000256" key="3">
    <source>
        <dbReference type="ARBA" id="ARBA00022723"/>
    </source>
</evidence>
<name>A0A3A4P258_ABYX5</name>
<evidence type="ECO:0000256" key="5">
    <source>
        <dbReference type="ARBA" id="ARBA00022975"/>
    </source>
</evidence>
<feature type="binding site" evidence="6">
    <location>
        <position position="164"/>
    </location>
    <ligand>
        <name>Zn(2+)</name>
        <dbReference type="ChEBI" id="CHEBI:29105"/>
        <label>1</label>
    </ligand>
</feature>
<comment type="function">
    <text evidence="1 6">Catalyzes the reversible cyclization of carbamoyl aspartate to dihydroorotate.</text>
</comment>
<keyword evidence="4 6" id="KW-0378">Hydrolase</keyword>
<dbReference type="GO" id="GO:0004151">
    <property type="term" value="F:dihydroorotase activity"/>
    <property type="evidence" value="ECO:0007669"/>
    <property type="project" value="UniProtKB-UniRule"/>
</dbReference>
<feature type="binding site" evidence="6">
    <location>
        <begin position="335"/>
        <end position="336"/>
    </location>
    <ligand>
        <name>substrate</name>
    </ligand>
</feature>
<feature type="domain" description="Dihydroorotase catalytic" evidence="7">
    <location>
        <begin position="61"/>
        <end position="247"/>
    </location>
</feature>
<evidence type="ECO:0000256" key="1">
    <source>
        <dbReference type="ARBA" id="ARBA00002368"/>
    </source>
</evidence>
<keyword evidence="6" id="KW-0862">Zinc</keyword>
<dbReference type="GO" id="GO:0008270">
    <property type="term" value="F:zinc ion binding"/>
    <property type="evidence" value="ECO:0007669"/>
    <property type="project" value="UniProtKB-UniRule"/>
</dbReference>
<reference evidence="8 9" key="1">
    <citation type="journal article" date="2017" name="ISME J.">
        <title>Energy and carbon metabolisms in a deep terrestrial subsurface fluid microbial community.</title>
        <authorList>
            <person name="Momper L."/>
            <person name="Jungbluth S.P."/>
            <person name="Lee M.D."/>
            <person name="Amend J.P."/>
        </authorList>
    </citation>
    <scope>NUCLEOTIDE SEQUENCE [LARGE SCALE GENOMIC DNA]</scope>
    <source>
        <strain evidence="8">SURF_5</strain>
    </source>
</reference>
<comment type="catalytic activity">
    <reaction evidence="6">
        <text>(S)-dihydroorotate + H2O = N-carbamoyl-L-aspartate + H(+)</text>
        <dbReference type="Rhea" id="RHEA:24296"/>
        <dbReference type="ChEBI" id="CHEBI:15377"/>
        <dbReference type="ChEBI" id="CHEBI:15378"/>
        <dbReference type="ChEBI" id="CHEBI:30864"/>
        <dbReference type="ChEBI" id="CHEBI:32814"/>
        <dbReference type="EC" id="3.5.2.3"/>
    </reaction>
</comment>
<dbReference type="AlphaFoldDB" id="A0A3A4P258"/>
<dbReference type="NCBIfam" id="TIGR00857">
    <property type="entry name" value="pyrC_multi"/>
    <property type="match status" value="1"/>
</dbReference>
<feature type="binding site" evidence="6">
    <location>
        <position position="244"/>
    </location>
    <ligand>
        <name>Zn(2+)</name>
        <dbReference type="ChEBI" id="CHEBI:29105"/>
        <label>2</label>
    </ligand>
</feature>
<dbReference type="PANTHER" id="PTHR43668:SF2">
    <property type="entry name" value="ALLANTOINASE"/>
    <property type="match status" value="1"/>
</dbReference>
<protein>
    <recommendedName>
        <fullName evidence="6">Dihydroorotase</fullName>
        <shortName evidence="6">DHOase</shortName>
        <ecNumber evidence="6">3.5.2.3</ecNumber>
    </recommendedName>
</protein>
<dbReference type="PROSITE" id="PS00483">
    <property type="entry name" value="DIHYDROOROTASE_2"/>
    <property type="match status" value="1"/>
</dbReference>
<sequence length="441" mass="47386">MKILIKGGRVVNPQAPASRLEPKSAEPALDAIMDVLIEDSTIIKIGKNISDANARRVDADGMVVAPGFIDMHTHLREPGREDEETIESGSRSGVKGGYCALAPMANTEPVADNVEVINFLNAQAEKYAWTHIYPVGSVTRGLKGETITEIGEFKEAGVVALSDDGRPVTNSRIFMLALQYAGMFNLPVISHCEDVHLTEGGCMNEGLNSTILGLPGMPAAAEEVMVARDIALARWTGGRVHVAHVSCANTVELVRRAKFEGVNVTAETAPHYFSLTDDAVKTYDTNAKMNPPLRTAEDVEAVRQGLRDGTIDAIATDHAPHTHVEKQVAFIEAPFGVIGLETCLPLVITKLVDEGVLTLPEAIAKLTLGPARILGLSMGKIETGARADITVFDPASEYKIDVNTFECKCRNSPFNGWRLKGKAVHVIVAGQPRLLDGRLVG</sequence>
<dbReference type="EC" id="3.5.2.3" evidence="6"/>
<evidence type="ECO:0000256" key="2">
    <source>
        <dbReference type="ARBA" id="ARBA00010286"/>
    </source>
</evidence>
<dbReference type="PANTHER" id="PTHR43668">
    <property type="entry name" value="ALLANTOINASE"/>
    <property type="match status" value="1"/>
</dbReference>
<dbReference type="InterPro" id="IPR004722">
    <property type="entry name" value="DHOase"/>
</dbReference>
<feature type="binding site" evidence="6">
    <location>
        <position position="317"/>
    </location>
    <ligand>
        <name>Zn(2+)</name>
        <dbReference type="ChEBI" id="CHEBI:29105"/>
        <label>1</label>
    </ligand>
</feature>
<dbReference type="Pfam" id="PF12890">
    <property type="entry name" value="DHOase"/>
    <property type="match status" value="1"/>
</dbReference>
<feature type="binding site" evidence="6">
    <location>
        <position position="164"/>
    </location>
    <ligand>
        <name>Zn(2+)</name>
        <dbReference type="ChEBI" id="CHEBI:29105"/>
        <label>2</label>
    </ligand>
</feature>
<feature type="binding site" evidence="6">
    <location>
        <position position="74"/>
    </location>
    <ligand>
        <name>Zn(2+)</name>
        <dbReference type="ChEBI" id="CHEBI:29105"/>
        <label>1</label>
    </ligand>
</feature>
<keyword evidence="3 6" id="KW-0479">Metal-binding</keyword>
<accession>A0A3A4P258</accession>
<dbReference type="HAMAP" id="MF_00220_B">
    <property type="entry name" value="PyrC_classI_B"/>
    <property type="match status" value="1"/>
</dbReference>
<dbReference type="InterPro" id="IPR024403">
    <property type="entry name" value="DHOase_cat"/>
</dbReference>
<feature type="binding site" evidence="6">
    <location>
        <begin position="74"/>
        <end position="76"/>
    </location>
    <ligand>
        <name>substrate</name>
    </ligand>
</feature>
<feature type="binding site" evidence="6">
    <location>
        <position position="290"/>
    </location>
    <ligand>
        <name>substrate</name>
    </ligand>
</feature>
<evidence type="ECO:0000313" key="9">
    <source>
        <dbReference type="Proteomes" id="UP000265882"/>
    </source>
</evidence>
<proteinExistence type="inferred from homology"/>
<organism evidence="8 9">
    <name type="scientific">Abyssobacteria bacterium (strain SURF_5)</name>
    <dbReference type="NCBI Taxonomy" id="2093360"/>
    <lineage>
        <taxon>Bacteria</taxon>
        <taxon>Pseudomonadati</taxon>
        <taxon>Candidatus Hydrogenedentota</taxon>
        <taxon>Candidatus Abyssobacteria</taxon>
    </lineage>
</organism>
<feature type="binding site" evidence="6">
    <location>
        <position position="321"/>
    </location>
    <ligand>
        <name>substrate</name>
    </ligand>
</feature>
<keyword evidence="5 6" id="KW-0665">Pyrimidine biosynthesis</keyword>
<dbReference type="InterPro" id="IPR032466">
    <property type="entry name" value="Metal_Hydrolase"/>
</dbReference>
<comment type="cofactor">
    <cofactor evidence="6">
        <name>Zn(2+)</name>
        <dbReference type="ChEBI" id="CHEBI:29105"/>
    </cofactor>
    <text evidence="6">Binds 2 Zn(2+) ions per subunit.</text>
</comment>
<dbReference type="GO" id="GO:0005737">
    <property type="term" value="C:cytoplasm"/>
    <property type="evidence" value="ECO:0007669"/>
    <property type="project" value="TreeGrafter"/>
</dbReference>
<dbReference type="Gene3D" id="2.30.40.10">
    <property type="entry name" value="Urease, subunit C, domain 1"/>
    <property type="match status" value="1"/>
</dbReference>
<feature type="binding site" evidence="6">
    <location>
        <position position="191"/>
    </location>
    <ligand>
        <name>Zn(2+)</name>
        <dbReference type="ChEBI" id="CHEBI:29105"/>
        <label>2</label>
    </ligand>
</feature>
<dbReference type="Proteomes" id="UP000265882">
    <property type="component" value="Unassembled WGS sequence"/>
</dbReference>
<dbReference type="InterPro" id="IPR002195">
    <property type="entry name" value="Dihydroorotase_CS"/>
</dbReference>
<evidence type="ECO:0000256" key="6">
    <source>
        <dbReference type="HAMAP-Rule" id="MF_00220"/>
    </source>
</evidence>
<evidence type="ECO:0000313" key="8">
    <source>
        <dbReference type="EMBL" id="RJP24496.1"/>
    </source>
</evidence>
<dbReference type="SUPFAM" id="SSF51338">
    <property type="entry name" value="Composite domain of metallo-dependent hydrolases"/>
    <property type="match status" value="1"/>
</dbReference>
<gene>
    <name evidence="6" type="primary">pyrC</name>
    <name evidence="8" type="ORF">C4520_04050</name>
</gene>
<dbReference type="GO" id="GO:0044205">
    <property type="term" value="P:'de novo' UMP biosynthetic process"/>
    <property type="evidence" value="ECO:0007669"/>
    <property type="project" value="UniProtKB-UniRule"/>
</dbReference>
<feature type="binding site" evidence="6">
    <location>
        <position position="72"/>
    </location>
    <ligand>
        <name>Zn(2+)</name>
        <dbReference type="ChEBI" id="CHEBI:29105"/>
        <label>1</label>
    </ligand>
</feature>
<feature type="binding site" evidence="6">
    <location>
        <position position="106"/>
    </location>
    <ligand>
        <name>substrate</name>
    </ligand>
</feature>
<dbReference type="GO" id="GO:0004038">
    <property type="term" value="F:allantoinase activity"/>
    <property type="evidence" value="ECO:0007669"/>
    <property type="project" value="TreeGrafter"/>
</dbReference>
<comment type="caution">
    <text evidence="8">The sequence shown here is derived from an EMBL/GenBank/DDBJ whole genome shotgun (WGS) entry which is preliminary data.</text>
</comment>
<dbReference type="InterPro" id="IPR050138">
    <property type="entry name" value="DHOase/Allantoinase_Hydrolase"/>
</dbReference>
<dbReference type="GO" id="GO:0006145">
    <property type="term" value="P:purine nucleobase catabolic process"/>
    <property type="evidence" value="ECO:0007669"/>
    <property type="project" value="TreeGrafter"/>
</dbReference>
<dbReference type="EMBL" id="QZKU01000034">
    <property type="protein sequence ID" value="RJP24496.1"/>
    <property type="molecule type" value="Genomic_DNA"/>
</dbReference>
<dbReference type="Gene3D" id="3.20.20.140">
    <property type="entry name" value="Metal-dependent hydrolases"/>
    <property type="match status" value="1"/>
</dbReference>
<evidence type="ECO:0000256" key="4">
    <source>
        <dbReference type="ARBA" id="ARBA00022801"/>
    </source>
</evidence>
<feature type="active site" evidence="6">
    <location>
        <position position="317"/>
    </location>
</feature>
<comment type="similarity">
    <text evidence="2 6">Belongs to the metallo-dependent hydrolases superfamily. DHOase family. Class I DHOase subfamily.</text>
</comment>
<dbReference type="SUPFAM" id="SSF51556">
    <property type="entry name" value="Metallo-dependent hydrolases"/>
    <property type="match status" value="1"/>
</dbReference>
<comment type="pathway">
    <text evidence="6">Pyrimidine metabolism; UMP biosynthesis via de novo pathway; (S)-dihydroorotate from bicarbonate: step 3/3.</text>
</comment>
<evidence type="ECO:0000259" key="7">
    <source>
        <dbReference type="Pfam" id="PF12890"/>
    </source>
</evidence>